<dbReference type="GO" id="GO:0046872">
    <property type="term" value="F:metal ion binding"/>
    <property type="evidence" value="ECO:0007669"/>
    <property type="project" value="UniProtKB-KW"/>
</dbReference>
<keyword evidence="1" id="KW-0479">Metal-binding</keyword>
<dbReference type="PANTHER" id="PTHR30004:SF6">
    <property type="entry name" value="D-THREONATE 4-PHOSPHATE DEHYDROGENASE"/>
    <property type="match status" value="1"/>
</dbReference>
<protein>
    <submittedName>
        <fullName evidence="4">4-hydroxythreonine-4-phosphate dehydrogenase PdxA</fullName>
        <ecNumber evidence="4">1.1.1.262</ecNumber>
    </submittedName>
</protein>
<dbReference type="SUPFAM" id="SSF53659">
    <property type="entry name" value="Isocitrate/Isopropylmalate dehydrogenase-like"/>
    <property type="match status" value="1"/>
</dbReference>
<sequence>MNEESRFIGITMGDPGGIGPEIAIKSVKHFIENEAEYIKPIIFGSFENIEYTSQNIIKTDIPINLIKPDSFIDYAYQTGKINVIDLASKSYAQVKYGNVNHTYAKDVEKFIETAVDFSIKEKILGFATAPINKDMMLKGGARFGGHTELLGYLAGSDDFAMLFYSDKLITILSTIHIPISEVPVKITKNLLRKIIKISIEWLKKDLGKNSPNIAVLGLNPHAGENGRIGNEEKEIIVPVIEEFKNYKENIAGPFPADSFFAEKYKKFDLIVAMYHDQALIPFKLLSFHKGVNVTAGLKFIRTSPVHGTAYDIAGKNKADCGSMIESIKLVGRISENRKRWKER</sequence>
<dbReference type="NCBIfam" id="TIGR00557">
    <property type="entry name" value="pdxA"/>
    <property type="match status" value="1"/>
</dbReference>
<dbReference type="EC" id="1.1.1.262" evidence="4"/>
<keyword evidence="3" id="KW-0520">NAD</keyword>
<dbReference type="InterPro" id="IPR005255">
    <property type="entry name" value="PdxA_fam"/>
</dbReference>
<proteinExistence type="predicted"/>
<dbReference type="Proteomes" id="UP000322454">
    <property type="component" value="Unassembled WGS sequence"/>
</dbReference>
<organism evidence="4 5">
    <name type="scientific">Candidatus Acidulodesulfobacterium acidiphilum</name>
    <dbReference type="NCBI Taxonomy" id="2597224"/>
    <lineage>
        <taxon>Bacteria</taxon>
        <taxon>Deltaproteobacteria</taxon>
        <taxon>Candidatus Acidulodesulfobacterales</taxon>
        <taxon>Candidatus Acidulodesulfobacterium</taxon>
    </lineage>
</organism>
<name>A0A520XER0_9DELT</name>
<evidence type="ECO:0000256" key="1">
    <source>
        <dbReference type="ARBA" id="ARBA00022723"/>
    </source>
</evidence>
<dbReference type="Gene3D" id="3.40.718.10">
    <property type="entry name" value="Isopropylmalate Dehydrogenase"/>
    <property type="match status" value="1"/>
</dbReference>
<gene>
    <name evidence="4" type="primary">pdxA</name>
    <name evidence="4" type="ORF">EVJ48_03770</name>
</gene>
<evidence type="ECO:0000256" key="2">
    <source>
        <dbReference type="ARBA" id="ARBA00023002"/>
    </source>
</evidence>
<comment type="caution">
    <text evidence="4">The sequence shown here is derived from an EMBL/GenBank/DDBJ whole genome shotgun (WGS) entry which is preliminary data.</text>
</comment>
<dbReference type="GO" id="GO:0050570">
    <property type="term" value="F:4-hydroxythreonine-4-phosphate dehydrogenase activity"/>
    <property type="evidence" value="ECO:0007669"/>
    <property type="project" value="UniProtKB-EC"/>
</dbReference>
<dbReference type="AlphaFoldDB" id="A0A520XER0"/>
<dbReference type="Pfam" id="PF04166">
    <property type="entry name" value="PdxA"/>
    <property type="match status" value="1"/>
</dbReference>
<evidence type="ECO:0000313" key="5">
    <source>
        <dbReference type="Proteomes" id="UP000322454"/>
    </source>
</evidence>
<dbReference type="GO" id="GO:0051287">
    <property type="term" value="F:NAD binding"/>
    <property type="evidence" value="ECO:0007669"/>
    <property type="project" value="InterPro"/>
</dbReference>
<evidence type="ECO:0000256" key="3">
    <source>
        <dbReference type="ARBA" id="ARBA00023027"/>
    </source>
</evidence>
<accession>A0A520XER0</accession>
<dbReference type="PANTHER" id="PTHR30004">
    <property type="entry name" value="4-HYDROXYTHREONINE-4-PHOSPHATE DEHYDROGENASE"/>
    <property type="match status" value="1"/>
</dbReference>
<dbReference type="EMBL" id="SHMQ01000007">
    <property type="protein sequence ID" value="RZV39636.1"/>
    <property type="molecule type" value="Genomic_DNA"/>
</dbReference>
<evidence type="ECO:0000313" key="4">
    <source>
        <dbReference type="EMBL" id="RZV39636.1"/>
    </source>
</evidence>
<keyword evidence="2 4" id="KW-0560">Oxidoreductase</keyword>
<reference evidence="4 5" key="1">
    <citation type="submission" date="2019-01" db="EMBL/GenBank/DDBJ databases">
        <title>Insights into ecological role of a new deltaproteobacterial order Candidatus Sinidesulfobacterales (Sva0485) by metagenomics and metatranscriptomics.</title>
        <authorList>
            <person name="Tan S."/>
            <person name="Liu J."/>
            <person name="Fang Y."/>
            <person name="Hedlund B."/>
            <person name="Lian Z.-H."/>
            <person name="Huang L.-Y."/>
            <person name="Li J.-T."/>
            <person name="Huang L.-N."/>
            <person name="Li W.-J."/>
            <person name="Jiang H.-C."/>
            <person name="Dong H.-L."/>
            <person name="Shu W.-S."/>
        </authorList>
    </citation>
    <scope>NUCLEOTIDE SEQUENCE [LARGE SCALE GENOMIC DNA]</scope>
    <source>
        <strain evidence="4">AP4</strain>
    </source>
</reference>